<evidence type="ECO:0000313" key="12">
    <source>
        <dbReference type="Proteomes" id="UP000002979"/>
    </source>
</evidence>
<dbReference type="Pfam" id="PF12161">
    <property type="entry name" value="HsdM_N"/>
    <property type="match status" value="1"/>
</dbReference>
<evidence type="ECO:0000256" key="2">
    <source>
        <dbReference type="ARBA" id="ARBA00011900"/>
    </source>
</evidence>
<dbReference type="EMBL" id="CP048433">
    <property type="protein sequence ID" value="QIA34519.1"/>
    <property type="molecule type" value="Genomic_DNA"/>
</dbReference>
<evidence type="ECO:0000256" key="6">
    <source>
        <dbReference type="ARBA" id="ARBA00022747"/>
    </source>
</evidence>
<protein>
    <recommendedName>
        <fullName evidence="2">site-specific DNA-methyltransferase (adenine-specific)</fullName>
        <ecNumber evidence="2">2.1.1.72</ecNumber>
    </recommendedName>
</protein>
<comment type="similarity">
    <text evidence="1">Belongs to the N(4)/N(6)-methyltransferase family.</text>
</comment>
<dbReference type="NCBIfam" id="TIGR00497">
    <property type="entry name" value="hsdM"/>
    <property type="match status" value="1"/>
</dbReference>
<dbReference type="GO" id="GO:0008170">
    <property type="term" value="F:N-methyltransferase activity"/>
    <property type="evidence" value="ECO:0007669"/>
    <property type="project" value="InterPro"/>
</dbReference>
<dbReference type="InterPro" id="IPR003356">
    <property type="entry name" value="DNA_methylase_A-5"/>
</dbReference>
<evidence type="ECO:0000313" key="13">
    <source>
        <dbReference type="Proteomes" id="UP000464211"/>
    </source>
</evidence>
<evidence type="ECO:0000256" key="4">
    <source>
        <dbReference type="ARBA" id="ARBA00022679"/>
    </source>
</evidence>
<dbReference type="Gene3D" id="1.20.1260.30">
    <property type="match status" value="1"/>
</dbReference>
<evidence type="ECO:0000259" key="9">
    <source>
        <dbReference type="Pfam" id="PF12161"/>
    </source>
</evidence>
<evidence type="ECO:0000313" key="11">
    <source>
        <dbReference type="EMBL" id="QIA34519.1"/>
    </source>
</evidence>
<dbReference type="GO" id="GO:0032259">
    <property type="term" value="P:methylation"/>
    <property type="evidence" value="ECO:0007669"/>
    <property type="project" value="UniProtKB-KW"/>
</dbReference>
<dbReference type="InterPro" id="IPR022749">
    <property type="entry name" value="D12N6_MeTrfase_N"/>
</dbReference>
<dbReference type="InterPro" id="IPR002052">
    <property type="entry name" value="DNA_methylase_N6_adenine_CS"/>
</dbReference>
<gene>
    <name evidence="10" type="primary">hsdM</name>
    <name evidence="10" type="ORF">COLAER_00711</name>
    <name evidence="11" type="ORF">GXM19_10000</name>
</gene>
<reference evidence="10 12" key="2">
    <citation type="submission" date="2007-04" db="EMBL/GenBank/DDBJ databases">
        <authorList>
            <person name="Fulton L."/>
            <person name="Clifton S."/>
            <person name="Fulton B."/>
            <person name="Xu J."/>
            <person name="Minx P."/>
            <person name="Mardis E.R."/>
            <person name="Wilson R.K."/>
        </authorList>
    </citation>
    <scope>NUCLEOTIDE SEQUENCE [LARGE SCALE GENOMIC DNA]</scope>
    <source>
        <strain evidence="10">ATCC 25986</strain>
        <strain evidence="12">ATCC 25986 / DSM 3979 / JCM 10188 / KCTC 3647 / NCTC 11838 / VPI 1003</strain>
    </source>
</reference>
<accession>A4E8H1</accession>
<reference evidence="11 13" key="3">
    <citation type="submission" date="2020-01" db="EMBL/GenBank/DDBJ databases">
        <title>Complete genome sequence of Collinsella aerofaciens JCM 10188(T).</title>
        <authorList>
            <person name="Tourlousse D.M."/>
            <person name="Sakamoto M."/>
            <person name="Miura T."/>
            <person name="Narita K."/>
            <person name="Ohashi A."/>
            <person name="Uchino Y."/>
            <person name="Yamazoe A."/>
            <person name="Kameyama K."/>
            <person name="Terauchi J."/>
            <person name="Ohkuma M."/>
            <person name="Kawasaki H."/>
            <person name="Sekiguchi Y."/>
        </authorList>
    </citation>
    <scope>NUCLEOTIDE SEQUENCE [LARGE SCALE GENOMIC DNA]</scope>
    <source>
        <strain evidence="11 13">JCM 10188</strain>
    </source>
</reference>
<keyword evidence="6" id="KW-0680">Restriction system</keyword>
<feature type="domain" description="DNA methylase adenine-specific" evidence="8">
    <location>
        <begin position="161"/>
        <end position="480"/>
    </location>
</feature>
<dbReference type="RefSeq" id="WP_006234656.1">
    <property type="nucleotide sequence ID" value="NZ_AAVN02000002.1"/>
</dbReference>
<comment type="catalytic activity">
    <reaction evidence="7">
        <text>a 2'-deoxyadenosine in DNA + S-adenosyl-L-methionine = an N(6)-methyl-2'-deoxyadenosine in DNA + S-adenosyl-L-homocysteine + H(+)</text>
        <dbReference type="Rhea" id="RHEA:15197"/>
        <dbReference type="Rhea" id="RHEA-COMP:12418"/>
        <dbReference type="Rhea" id="RHEA-COMP:12419"/>
        <dbReference type="ChEBI" id="CHEBI:15378"/>
        <dbReference type="ChEBI" id="CHEBI:57856"/>
        <dbReference type="ChEBI" id="CHEBI:59789"/>
        <dbReference type="ChEBI" id="CHEBI:90615"/>
        <dbReference type="ChEBI" id="CHEBI:90616"/>
        <dbReference type="EC" id="2.1.1.72"/>
    </reaction>
</comment>
<dbReference type="GO" id="GO:0009007">
    <property type="term" value="F:site-specific DNA-methyltransferase (adenine-specific) activity"/>
    <property type="evidence" value="ECO:0007669"/>
    <property type="project" value="UniProtKB-EC"/>
</dbReference>
<feature type="domain" description="N6 adenine-specific DNA methyltransferase N-terminal" evidence="9">
    <location>
        <begin position="6"/>
        <end position="123"/>
    </location>
</feature>
<dbReference type="Proteomes" id="UP000464211">
    <property type="component" value="Chromosome"/>
</dbReference>
<dbReference type="EMBL" id="AAVN02000002">
    <property type="protein sequence ID" value="EBA40187.1"/>
    <property type="molecule type" value="Genomic_DNA"/>
</dbReference>
<dbReference type="Gene3D" id="3.40.50.150">
    <property type="entry name" value="Vaccinia Virus protein VP39"/>
    <property type="match status" value="1"/>
</dbReference>
<dbReference type="Proteomes" id="UP000002979">
    <property type="component" value="Unassembled WGS sequence"/>
</dbReference>
<proteinExistence type="inferred from homology"/>
<dbReference type="SUPFAM" id="SSF53335">
    <property type="entry name" value="S-adenosyl-L-methionine-dependent methyltransferases"/>
    <property type="match status" value="1"/>
</dbReference>
<dbReference type="PANTHER" id="PTHR42933">
    <property type="entry name" value="SLR6095 PROTEIN"/>
    <property type="match status" value="1"/>
</dbReference>
<organism evidence="10 12">
    <name type="scientific">Collinsella aerofaciens (strain ATCC 25986 / DSM 3979 / JCM 10188 / KCTC 3647 / NCTC 11838 / VPI 1003)</name>
    <dbReference type="NCBI Taxonomy" id="411903"/>
    <lineage>
        <taxon>Bacteria</taxon>
        <taxon>Bacillati</taxon>
        <taxon>Actinomycetota</taxon>
        <taxon>Coriobacteriia</taxon>
        <taxon>Coriobacteriales</taxon>
        <taxon>Coriobacteriaceae</taxon>
        <taxon>Collinsella</taxon>
    </lineage>
</organism>
<keyword evidence="5" id="KW-0949">S-adenosyl-L-methionine</keyword>
<sequence length="853" mass="94969">MNKQQLASKIWESANKMRSKIEANEYKDYILGFIFYKFLSETEVARLKARDFAEEDLPSLVEDDEETVEFVKGECGYFIAYENLFSTWVSKGGDFEISNVRDALNAFSRNIDPARKRVFDGIFDTLRTGLSKLGTDARSQSKAARDLIYLIKDIPMDGRQDYDVLGFIYEYLISNFAANAGKKAGEFYTPHEVSMLMSEIVSWHLAGRENITIYDPTSGSGSLLINIGKAVARRNGDPDSIKYYAQELKENTYNLTRMNLVMRGILPDNIVARNGDTLEDDWPWFDTVENKDETYDPLFVDAVVSNPPYSQNWDPEDKELDPRFKFGVAPKSKADYAFLLHDLYHLRPDGIMCIVLPHGVLFRGGEEGTIRKNLVENRHIQAIIGLPANIFFGTGIPTIVMVLRKQRESSDVLIVDASKHFVKEGKNNKLRASDIRRIVDAVTTGATVDKFSRLVTIDEIRANDYNLNIPRYVDSSEAAESWDVYATMFGGVPKAEVDALDRYWKVWPSLKGQLFGEGGGSCLASMTDDVAATVKANADVVSFLAGYRDALAHLPAELRKRLVDDSSQVDAVAEEDYIAERLRDALSGVALVDGYDAYQALDDAWTGISGDLEVIQTEGKGAVRKVDPNMVIKKKNGKDVEVQDGWTGRILPFALVQEQLLADDVKEISARDSRLSEISQELDEILDNLDEEEKSSSDVFSDDGAFVAASLKKAVKSIGKHPDGDFERGLVRAQSLLDEEKNLKKARKEALVALEEKTKEVIEGLTDAQCDELLAAKWIEPLQSDLLELPNAVVSDFIAKVVALNAKYATTYSDVCNQIAEAESELAAMLGQLTGNEHDMAGIAELRKLLGGE</sequence>
<dbReference type="InterPro" id="IPR029063">
    <property type="entry name" value="SAM-dependent_MTases_sf"/>
</dbReference>
<dbReference type="InterPro" id="IPR038333">
    <property type="entry name" value="T1MK-like_N_sf"/>
</dbReference>
<reference evidence="10 12" key="1">
    <citation type="submission" date="2007-01" db="EMBL/GenBank/DDBJ databases">
        <title>Draft genome sequence of Collinsella aerofaciens (ATCC 25986).</title>
        <authorList>
            <person name="Sudarsanam P."/>
            <person name="Ley R."/>
            <person name="Guruge J."/>
            <person name="Turnbaugh P.J."/>
            <person name="Mahowald M."/>
            <person name="Liep D."/>
            <person name="Gordon J."/>
        </authorList>
    </citation>
    <scope>NUCLEOTIDE SEQUENCE [LARGE SCALE GENOMIC DNA]</scope>
    <source>
        <strain evidence="10">ATCC 25986</strain>
        <strain evidence="12">ATCC 25986 / DSM 3979 / JCM 10188 / KCTC 3647 / NCTC 11838 / VPI 1003</strain>
    </source>
</reference>
<dbReference type="AlphaFoldDB" id="A4E8H1"/>
<evidence type="ECO:0000256" key="7">
    <source>
        <dbReference type="ARBA" id="ARBA00047942"/>
    </source>
</evidence>
<dbReference type="Pfam" id="PF02384">
    <property type="entry name" value="N6_Mtase"/>
    <property type="match status" value="1"/>
</dbReference>
<evidence type="ECO:0000259" key="8">
    <source>
        <dbReference type="Pfam" id="PF02384"/>
    </source>
</evidence>
<dbReference type="InterPro" id="IPR004546">
    <property type="entry name" value="Restrct_endonuc_T1M"/>
</dbReference>
<evidence type="ECO:0000313" key="10">
    <source>
        <dbReference type="EMBL" id="EBA40187.1"/>
    </source>
</evidence>
<dbReference type="REBASE" id="379383">
    <property type="entry name" value="M.Cae25986ORF10000P"/>
</dbReference>
<dbReference type="GeneID" id="92850752"/>
<dbReference type="EC" id="2.1.1.72" evidence="2"/>
<name>A4E8H1_COLAA</name>
<keyword evidence="3 10" id="KW-0489">Methyltransferase</keyword>
<dbReference type="PRINTS" id="PR00507">
    <property type="entry name" value="N12N6MTFRASE"/>
</dbReference>
<evidence type="ECO:0000256" key="3">
    <source>
        <dbReference type="ARBA" id="ARBA00022603"/>
    </source>
</evidence>
<dbReference type="GO" id="GO:0009307">
    <property type="term" value="P:DNA restriction-modification system"/>
    <property type="evidence" value="ECO:0007669"/>
    <property type="project" value="UniProtKB-KW"/>
</dbReference>
<evidence type="ECO:0000256" key="1">
    <source>
        <dbReference type="ARBA" id="ARBA00006594"/>
    </source>
</evidence>
<dbReference type="PROSITE" id="PS00092">
    <property type="entry name" value="N6_MTASE"/>
    <property type="match status" value="1"/>
</dbReference>
<dbReference type="InterPro" id="IPR051537">
    <property type="entry name" value="DNA_Adenine_Mtase"/>
</dbReference>
<dbReference type="GO" id="GO:0003677">
    <property type="term" value="F:DNA binding"/>
    <property type="evidence" value="ECO:0007669"/>
    <property type="project" value="InterPro"/>
</dbReference>
<evidence type="ECO:0000256" key="5">
    <source>
        <dbReference type="ARBA" id="ARBA00022691"/>
    </source>
</evidence>
<keyword evidence="4 10" id="KW-0808">Transferase</keyword>
<dbReference type="PANTHER" id="PTHR42933:SF1">
    <property type="entry name" value="SITE-SPECIFIC DNA-METHYLTRANSFERASE (ADENINE-SPECIFIC)"/>
    <property type="match status" value="1"/>
</dbReference>